<keyword evidence="2" id="KW-1185">Reference proteome</keyword>
<accession>A0A4R6SX13</accession>
<dbReference type="Proteomes" id="UP000295620">
    <property type="component" value="Unassembled WGS sequence"/>
</dbReference>
<reference evidence="1 2" key="1">
    <citation type="submission" date="2019-03" db="EMBL/GenBank/DDBJ databases">
        <title>Genomic Encyclopedia of Archaeal and Bacterial Type Strains, Phase II (KMG-II): from individual species to whole genera.</title>
        <authorList>
            <person name="Goeker M."/>
        </authorList>
    </citation>
    <scope>NUCLEOTIDE SEQUENCE [LARGE SCALE GENOMIC DNA]</scope>
    <source>
        <strain evidence="1 2">DSM 19035</strain>
    </source>
</reference>
<evidence type="ECO:0000313" key="2">
    <source>
        <dbReference type="Proteomes" id="UP000295620"/>
    </source>
</evidence>
<gene>
    <name evidence="1" type="ORF">ATK78_1376</name>
</gene>
<protein>
    <submittedName>
        <fullName evidence="1">Uncharacterized protein</fullName>
    </submittedName>
</protein>
<organism evidence="1 2">
    <name type="scientific">Pedobacter metabolipauper</name>
    <dbReference type="NCBI Taxonomy" id="425513"/>
    <lineage>
        <taxon>Bacteria</taxon>
        <taxon>Pseudomonadati</taxon>
        <taxon>Bacteroidota</taxon>
        <taxon>Sphingobacteriia</taxon>
        <taxon>Sphingobacteriales</taxon>
        <taxon>Sphingobacteriaceae</taxon>
        <taxon>Pedobacter</taxon>
    </lineage>
</organism>
<evidence type="ECO:0000313" key="1">
    <source>
        <dbReference type="EMBL" id="TDQ09222.1"/>
    </source>
</evidence>
<sequence length="143" mass="15856">MNLNGVAQEQIPIKSVISSLPKGSEKASESNMKNMGLTDPRYSVIRSDSKVGELYKIGNTLVKINAVSGKVGETHLEDTKNSSDGTSIRSRPAFYKSEIKYINDYKIWIMQAEYDRTDIGSILTLAVNKTNNKVVSVAISYYK</sequence>
<dbReference type="AlphaFoldDB" id="A0A4R6SX13"/>
<proteinExistence type="predicted"/>
<dbReference type="EMBL" id="SNYC01000004">
    <property type="protein sequence ID" value="TDQ09222.1"/>
    <property type="molecule type" value="Genomic_DNA"/>
</dbReference>
<name>A0A4R6SX13_9SPHI</name>
<comment type="caution">
    <text evidence="1">The sequence shown here is derived from an EMBL/GenBank/DDBJ whole genome shotgun (WGS) entry which is preliminary data.</text>
</comment>